<dbReference type="Pfam" id="PF00534">
    <property type="entry name" value="Glycos_transf_1"/>
    <property type="match status" value="1"/>
</dbReference>
<dbReference type="CDD" id="cd03801">
    <property type="entry name" value="GT4_PimA-like"/>
    <property type="match status" value="1"/>
</dbReference>
<evidence type="ECO:0000259" key="3">
    <source>
        <dbReference type="Pfam" id="PF00534"/>
    </source>
</evidence>
<keyword evidence="1" id="KW-0328">Glycosyltransferase</keyword>
<evidence type="ECO:0000256" key="2">
    <source>
        <dbReference type="ARBA" id="ARBA00022679"/>
    </source>
</evidence>
<name>A0A6J7JJE9_9ZZZZ</name>
<dbReference type="InterPro" id="IPR028098">
    <property type="entry name" value="Glyco_trans_4-like_N"/>
</dbReference>
<keyword evidence="2" id="KW-0808">Transferase</keyword>
<evidence type="ECO:0000256" key="1">
    <source>
        <dbReference type="ARBA" id="ARBA00022676"/>
    </source>
</evidence>
<proteinExistence type="predicted"/>
<dbReference type="SUPFAM" id="SSF53756">
    <property type="entry name" value="UDP-Glycosyltransferase/glycogen phosphorylase"/>
    <property type="match status" value="1"/>
</dbReference>
<reference evidence="5" key="1">
    <citation type="submission" date="2020-05" db="EMBL/GenBank/DDBJ databases">
        <authorList>
            <person name="Chiriac C."/>
            <person name="Salcher M."/>
            <person name="Ghai R."/>
            <person name="Kavagutti S V."/>
        </authorList>
    </citation>
    <scope>NUCLEOTIDE SEQUENCE</scope>
</reference>
<evidence type="ECO:0000313" key="5">
    <source>
        <dbReference type="EMBL" id="CAB4943610.1"/>
    </source>
</evidence>
<gene>
    <name evidence="5" type="ORF">UFOPK3674_01971</name>
</gene>
<protein>
    <submittedName>
        <fullName evidence="5">Unannotated protein</fullName>
    </submittedName>
</protein>
<evidence type="ECO:0000259" key="4">
    <source>
        <dbReference type="Pfam" id="PF13439"/>
    </source>
</evidence>
<dbReference type="AlphaFoldDB" id="A0A6J7JJE9"/>
<dbReference type="EMBL" id="CAFBMX010000014">
    <property type="protein sequence ID" value="CAB4943610.1"/>
    <property type="molecule type" value="Genomic_DNA"/>
</dbReference>
<organism evidence="5">
    <name type="scientific">freshwater metagenome</name>
    <dbReference type="NCBI Taxonomy" id="449393"/>
    <lineage>
        <taxon>unclassified sequences</taxon>
        <taxon>metagenomes</taxon>
        <taxon>ecological metagenomes</taxon>
    </lineage>
</organism>
<sequence>MLVRRRVTMGLLFYPRGGSAQVVRYLAGALEDAGWSTELVCGSLGVAGETTNAASFYTGMDVQALDFSPAVEAFDRGEDAVAHDPPMSPSFEDRAGVPDRALASVSPELGDHLADAWARFLQGALRRTPGVLHVHHLSPLHEAFARVAPGTPLVTHLHGTEMKMIDRVDQLTRLAHMQGTDLAGMADRELANVLPSLESYPHEARELVAQTRWEHWRYGSYWASRLRTIANACEHFIVVSPHDRDEARRLLGVEDDRVHWIPNGVDTHLFDRREVRHDERVALWRRWLVDEPKGWDETGRPGSIRYDERDIAPLTDPHVPVLLFVGRFLDFKRVPLLIRAYAAARESFEVQAPLVIWGGFPGEWEGEHPETVASSLGLNDVFFVGWRGHEDLARGLSCCDVLVAPSKNEPFGLVFLEAMASGLPVIATRSGGPLSFVNTEPGAPNGWMVAVDDQDELTTALIDAVNDPGARRARSENAHTQIRSHYSWKQIANRFTDLYEHATSST</sequence>
<dbReference type="Gene3D" id="3.40.50.2000">
    <property type="entry name" value="Glycogen Phosphorylase B"/>
    <property type="match status" value="2"/>
</dbReference>
<feature type="domain" description="Glycosyl transferase family 1" evidence="3">
    <location>
        <begin position="319"/>
        <end position="479"/>
    </location>
</feature>
<dbReference type="PANTHER" id="PTHR12526">
    <property type="entry name" value="GLYCOSYLTRANSFERASE"/>
    <property type="match status" value="1"/>
</dbReference>
<feature type="domain" description="Glycosyltransferase subfamily 4-like N-terminal" evidence="4">
    <location>
        <begin position="17"/>
        <end position="268"/>
    </location>
</feature>
<dbReference type="GO" id="GO:0016757">
    <property type="term" value="F:glycosyltransferase activity"/>
    <property type="evidence" value="ECO:0007669"/>
    <property type="project" value="UniProtKB-KW"/>
</dbReference>
<dbReference type="InterPro" id="IPR001296">
    <property type="entry name" value="Glyco_trans_1"/>
</dbReference>
<accession>A0A6J7JJE9</accession>
<dbReference type="PANTHER" id="PTHR12526:SF640">
    <property type="entry name" value="COLANIC ACID BIOSYNTHESIS GLYCOSYLTRANSFERASE WCAL-RELATED"/>
    <property type="match status" value="1"/>
</dbReference>
<dbReference type="Pfam" id="PF13439">
    <property type="entry name" value="Glyco_transf_4"/>
    <property type="match status" value="1"/>
</dbReference>